<dbReference type="InterPro" id="IPR015943">
    <property type="entry name" value="WD40/YVTN_repeat-like_dom_sf"/>
</dbReference>
<dbReference type="GO" id="GO:0043291">
    <property type="term" value="C:RAVE complex"/>
    <property type="evidence" value="ECO:0007669"/>
    <property type="project" value="TreeGrafter"/>
</dbReference>
<dbReference type="InterPro" id="IPR001680">
    <property type="entry name" value="WD40_rpt"/>
</dbReference>
<dbReference type="InterPro" id="IPR036322">
    <property type="entry name" value="WD40_repeat_dom_sf"/>
</dbReference>
<accession>A0AA88H9J2</accession>
<dbReference type="Gene3D" id="2.130.10.10">
    <property type="entry name" value="YVTN repeat-like/Quinoprotein amine dehydrogenase"/>
    <property type="match status" value="1"/>
</dbReference>
<keyword evidence="2" id="KW-1185">Reference proteome</keyword>
<name>A0AA88H9J2_ARTSF</name>
<comment type="caution">
    <text evidence="1">The sequence shown here is derived from an EMBL/GenBank/DDBJ whole genome shotgun (WGS) entry which is preliminary data.</text>
</comment>
<dbReference type="AlphaFoldDB" id="A0AA88H9J2"/>
<dbReference type="SUPFAM" id="SSF50978">
    <property type="entry name" value="WD40 repeat-like"/>
    <property type="match status" value="1"/>
</dbReference>
<dbReference type="Proteomes" id="UP001187531">
    <property type="component" value="Unassembled WGS sequence"/>
</dbReference>
<organism evidence="1 2">
    <name type="scientific">Artemia franciscana</name>
    <name type="common">Brine shrimp</name>
    <name type="synonym">Artemia sanfranciscana</name>
    <dbReference type="NCBI Taxonomy" id="6661"/>
    <lineage>
        <taxon>Eukaryota</taxon>
        <taxon>Metazoa</taxon>
        <taxon>Ecdysozoa</taxon>
        <taxon>Arthropoda</taxon>
        <taxon>Crustacea</taxon>
        <taxon>Branchiopoda</taxon>
        <taxon>Anostraca</taxon>
        <taxon>Artemiidae</taxon>
        <taxon>Artemia</taxon>
    </lineage>
</organism>
<sequence>MRCYQVLTGACNTSNKCYAVGSVEGIPFSAYGSGSNIVILAVSFERVQIIPASDDAAVGCIDCSNDTGIIAAAYGRKIVYFEPSPLPLQNTPHKLDYWWVEKFIFGVDFPVHSLEFNRDGTRLLIGGEQIQLWKGNLSYRDSSLGESRNKSKKVSFDVGDESEGSDDSGNNNEGTEILPRWVCAWRSPVFDETVSHLAFSADGSYFASCESDDHLVRVWFEDICLNFVVEEGDHTAKAHSQKCSLSFSYILLGHPAPVTSLSWRATSKYMP</sequence>
<dbReference type="SMART" id="SM00320">
    <property type="entry name" value="WD40"/>
    <property type="match status" value="3"/>
</dbReference>
<protein>
    <submittedName>
        <fullName evidence="1">Uncharacterized protein</fullName>
    </submittedName>
</protein>
<reference evidence="1" key="1">
    <citation type="submission" date="2023-07" db="EMBL/GenBank/DDBJ databases">
        <title>Chromosome-level genome assembly of Artemia franciscana.</title>
        <authorList>
            <person name="Jo E."/>
        </authorList>
    </citation>
    <scope>NUCLEOTIDE SEQUENCE</scope>
    <source>
        <tissue evidence="1">Whole body</tissue>
    </source>
</reference>
<proteinExistence type="predicted"/>
<dbReference type="GO" id="GO:0007035">
    <property type="term" value="P:vacuolar acidification"/>
    <property type="evidence" value="ECO:0007669"/>
    <property type="project" value="TreeGrafter"/>
</dbReference>
<dbReference type="EMBL" id="JAVRJZ010000021">
    <property type="protein sequence ID" value="KAK2704870.1"/>
    <property type="molecule type" value="Genomic_DNA"/>
</dbReference>
<dbReference type="Pfam" id="PF00400">
    <property type="entry name" value="WD40"/>
    <property type="match status" value="1"/>
</dbReference>
<evidence type="ECO:0000313" key="2">
    <source>
        <dbReference type="Proteomes" id="UP001187531"/>
    </source>
</evidence>
<dbReference type="PANTHER" id="PTHR13950">
    <property type="entry name" value="RABCONNECTIN-RELATED"/>
    <property type="match status" value="1"/>
</dbReference>
<dbReference type="InterPro" id="IPR052208">
    <property type="entry name" value="DmX-like/RAVE_component"/>
</dbReference>
<dbReference type="PANTHER" id="PTHR13950:SF9">
    <property type="entry name" value="RABCONNECTIN-3A"/>
    <property type="match status" value="1"/>
</dbReference>
<feature type="non-terminal residue" evidence="1">
    <location>
        <position position="271"/>
    </location>
</feature>
<gene>
    <name evidence="1" type="ORF">QYM36_017047</name>
</gene>
<evidence type="ECO:0000313" key="1">
    <source>
        <dbReference type="EMBL" id="KAK2704870.1"/>
    </source>
</evidence>